<organism evidence="5 6">
    <name type="scientific">Crassostrea virginica</name>
    <name type="common">Eastern oyster</name>
    <dbReference type="NCBI Taxonomy" id="6565"/>
    <lineage>
        <taxon>Eukaryota</taxon>
        <taxon>Metazoa</taxon>
        <taxon>Spiralia</taxon>
        <taxon>Lophotrochozoa</taxon>
        <taxon>Mollusca</taxon>
        <taxon>Bivalvia</taxon>
        <taxon>Autobranchia</taxon>
        <taxon>Pteriomorphia</taxon>
        <taxon>Ostreida</taxon>
        <taxon>Ostreoidea</taxon>
        <taxon>Ostreidae</taxon>
        <taxon>Crassostrea</taxon>
    </lineage>
</organism>
<dbReference type="SUPFAM" id="SSF58113">
    <property type="entry name" value="Apolipoprotein A-I"/>
    <property type="match status" value="1"/>
</dbReference>
<feature type="coiled-coil region" evidence="2">
    <location>
        <begin position="158"/>
        <end position="197"/>
    </location>
</feature>
<evidence type="ECO:0000256" key="2">
    <source>
        <dbReference type="SAM" id="Coils"/>
    </source>
</evidence>
<name>A0A8B8EU46_CRAVI</name>
<dbReference type="KEGG" id="cvn:111136689"/>
<dbReference type="Gene3D" id="2.130.10.10">
    <property type="entry name" value="YVTN repeat-like/Quinoprotein amine dehydrogenase"/>
    <property type="match status" value="1"/>
</dbReference>
<dbReference type="GO" id="GO:0005654">
    <property type="term" value="C:nucleoplasm"/>
    <property type="evidence" value="ECO:0007669"/>
    <property type="project" value="TreeGrafter"/>
</dbReference>
<evidence type="ECO:0000256" key="1">
    <source>
        <dbReference type="PROSITE-ProRule" id="PRU00024"/>
    </source>
</evidence>
<dbReference type="GO" id="GO:0008270">
    <property type="term" value="F:zinc ion binding"/>
    <property type="evidence" value="ECO:0007669"/>
    <property type="project" value="UniProtKB-KW"/>
</dbReference>
<evidence type="ECO:0000313" key="6">
    <source>
        <dbReference type="RefSeq" id="XP_022343442.1"/>
    </source>
</evidence>
<dbReference type="Proteomes" id="UP000694844">
    <property type="component" value="Chromosome 5"/>
</dbReference>
<dbReference type="PANTHER" id="PTHR25462">
    <property type="entry name" value="BONUS, ISOFORM C-RELATED"/>
    <property type="match status" value="1"/>
</dbReference>
<dbReference type="InterPro" id="IPR011042">
    <property type="entry name" value="6-blade_b-propeller_TolB-like"/>
</dbReference>
<keyword evidence="1" id="KW-0863">Zinc-finger</keyword>
<gene>
    <name evidence="6" type="primary">LOC111136689</name>
</gene>
<feature type="compositionally biased region" description="Basic and acidic residues" evidence="3">
    <location>
        <begin position="283"/>
        <end position="303"/>
    </location>
</feature>
<dbReference type="PANTHER" id="PTHR25462:SF296">
    <property type="entry name" value="MEIOTIC P26, ISOFORM F"/>
    <property type="match status" value="1"/>
</dbReference>
<evidence type="ECO:0000256" key="3">
    <source>
        <dbReference type="SAM" id="MobiDB-lite"/>
    </source>
</evidence>
<keyword evidence="5" id="KW-1185">Reference proteome</keyword>
<keyword evidence="2" id="KW-0175">Coiled coil</keyword>
<dbReference type="PROSITE" id="PS50119">
    <property type="entry name" value="ZF_BBOX"/>
    <property type="match status" value="2"/>
</dbReference>
<dbReference type="Pfam" id="PF00643">
    <property type="entry name" value="zf-B_box"/>
    <property type="match status" value="1"/>
</dbReference>
<dbReference type="GO" id="GO:0061630">
    <property type="term" value="F:ubiquitin protein ligase activity"/>
    <property type="evidence" value="ECO:0007669"/>
    <property type="project" value="TreeGrafter"/>
</dbReference>
<proteinExistence type="predicted"/>
<dbReference type="CDD" id="cd19756">
    <property type="entry name" value="Bbox2"/>
    <property type="match status" value="1"/>
</dbReference>
<accession>A0A8B8EU46</accession>
<sequence>MSEFEPSDEQAAGQHYLVCGTEDCQENGQVYCNVCYQPLCEQCRDKHLKSSKTNIYDIVLYRHRKHQLPELKCKLHPTRNVDMFCKECKIPLCSKCSTRKEHHGHKFDDLEEIYTERYAIWQSEFSKIQKYFLPTTQGLKKDIEKDATKIKNTMESIRTSMKTQAESLKNKVDEITLENIQHANEMENSLLEMLESQKTTYDEYIAYLEKMTDEFQEHLSLTNQKLLFSENLKIQTIPETTQILAPIFSAVKFNKTGVAKLLGRVSFPKIKPEVRNIQPLEEESTHMKSTEKQLEQSKEKSDMKQMLSLSSSVTKVREHSVPGIDKASHVTVKKSDMKQTLSLSPSVSKVREYSVPGVDRACHVSVEKSGRLWVFGDHKGHLVQTDHKGTLLQMIQTSSEWDGYHTATQDGDLIYTDRDKNLIYSITPDRKITEFIKTGDWTPLSIHSSHINGDLLLGMIKDEEAKVTRYSKAGKEIQNIQTDSQQQELYGFPHYISENINGDICTSDYNKDAVVVVDKSGKHRFSYTGNGSVFHPWGICTDVLGHILVCDEVSRAVHLLDQDGGFSSFIYVYSQQYWLRSVMPSLLNLVGPRGVCVDDECNLYVGQCDTTTVKVYKYLQ</sequence>
<keyword evidence="1" id="KW-0862">Zinc</keyword>
<feature type="domain" description="B box-type" evidence="4">
    <location>
        <begin position="68"/>
        <end position="110"/>
    </location>
</feature>
<dbReference type="InterPro" id="IPR047153">
    <property type="entry name" value="TRIM45/56/19-like"/>
</dbReference>
<dbReference type="Gene3D" id="2.120.10.30">
    <property type="entry name" value="TolB, C-terminal domain"/>
    <property type="match status" value="1"/>
</dbReference>
<evidence type="ECO:0000313" key="5">
    <source>
        <dbReference type="Proteomes" id="UP000694844"/>
    </source>
</evidence>
<dbReference type="OrthoDB" id="10690292at2759"/>
<protein>
    <submittedName>
        <fullName evidence="6">Tripartite motif-containing protein 2-like isoform X1</fullName>
    </submittedName>
</protein>
<dbReference type="InterPro" id="IPR000315">
    <property type="entry name" value="Znf_B-box"/>
</dbReference>
<feature type="region of interest" description="Disordered" evidence="3">
    <location>
        <begin position="277"/>
        <end position="303"/>
    </location>
</feature>
<dbReference type="AlphaFoldDB" id="A0A8B8EU46"/>
<feature type="domain" description="B box-type" evidence="4">
    <location>
        <begin position="14"/>
        <end position="58"/>
    </location>
</feature>
<dbReference type="SUPFAM" id="SSF57845">
    <property type="entry name" value="B-box zinc-binding domain"/>
    <property type="match status" value="1"/>
</dbReference>
<dbReference type="RefSeq" id="XP_022343442.1">
    <property type="nucleotide sequence ID" value="XM_022487734.1"/>
</dbReference>
<dbReference type="InterPro" id="IPR015943">
    <property type="entry name" value="WD40/YVTN_repeat-like_dom_sf"/>
</dbReference>
<reference evidence="6" key="1">
    <citation type="submission" date="2025-08" db="UniProtKB">
        <authorList>
            <consortium name="RefSeq"/>
        </authorList>
    </citation>
    <scope>IDENTIFICATION</scope>
    <source>
        <tissue evidence="6">Whole sample</tissue>
    </source>
</reference>
<keyword evidence="1" id="KW-0479">Metal-binding</keyword>
<dbReference type="GeneID" id="111136689"/>
<evidence type="ECO:0000259" key="4">
    <source>
        <dbReference type="PROSITE" id="PS50119"/>
    </source>
</evidence>
<dbReference type="Gene3D" id="3.30.160.60">
    <property type="entry name" value="Classic Zinc Finger"/>
    <property type="match status" value="1"/>
</dbReference>
<dbReference type="SUPFAM" id="SSF101898">
    <property type="entry name" value="NHL repeat"/>
    <property type="match status" value="1"/>
</dbReference>